<dbReference type="FunFam" id="3.40.50.2000:FF:000091">
    <property type="entry name" value="Glycosyltransferase"/>
    <property type="match status" value="1"/>
</dbReference>
<comment type="catalytic activity">
    <reaction evidence="5">
        <text>an anthocyanidin + UDP-alpha-D-glucose + H(+) = an anthocyanidin 3-O-beta-D-glucoside + UDP</text>
        <dbReference type="Rhea" id="RHEA:20093"/>
        <dbReference type="ChEBI" id="CHEBI:15378"/>
        <dbReference type="ChEBI" id="CHEBI:16307"/>
        <dbReference type="ChEBI" id="CHEBI:58223"/>
        <dbReference type="ChEBI" id="CHEBI:58885"/>
        <dbReference type="ChEBI" id="CHEBI:143576"/>
        <dbReference type="EC" id="2.4.1.115"/>
    </reaction>
</comment>
<gene>
    <name evidence="9" type="primary">bz</name>
</gene>
<dbReference type="EMBL" id="DQ493653">
    <property type="protein sequence ID" value="ABF72120.1"/>
    <property type="molecule type" value="Genomic_DNA"/>
</dbReference>
<comment type="similarity">
    <text evidence="2 7">Belongs to the UDP-glycosyltransferase family.</text>
</comment>
<protein>
    <recommendedName>
        <fullName evidence="8">Glycosyltransferase</fullName>
        <ecNumber evidence="8">2.4.1.-</ecNumber>
    </recommendedName>
</protein>
<evidence type="ECO:0000256" key="6">
    <source>
        <dbReference type="ARBA" id="ARBA00054223"/>
    </source>
</evidence>
<dbReference type="PANTHER" id="PTHR48049">
    <property type="entry name" value="GLYCOSYLTRANSFERASE"/>
    <property type="match status" value="1"/>
</dbReference>
<evidence type="ECO:0000313" key="9">
    <source>
        <dbReference type="EMBL" id="ABF72120.1"/>
    </source>
</evidence>
<dbReference type="AlphaFoldDB" id="Q19R32"/>
<dbReference type="InterPro" id="IPR002213">
    <property type="entry name" value="UDP_glucos_trans"/>
</dbReference>
<keyword evidence="3 7" id="KW-0328">Glycosyltransferase</keyword>
<evidence type="ECO:0000256" key="5">
    <source>
        <dbReference type="ARBA" id="ARBA00047606"/>
    </source>
</evidence>
<dbReference type="PANTHER" id="PTHR48049:SF65">
    <property type="entry name" value="ANTHOCYANIDIN 3-O-GLUCOSYLTRANSFERASE"/>
    <property type="match status" value="1"/>
</dbReference>
<dbReference type="SUPFAM" id="SSF53756">
    <property type="entry name" value="UDP-Glycosyltransferase/glycogen phosphorylase"/>
    <property type="match status" value="1"/>
</dbReference>
<evidence type="ECO:0000256" key="4">
    <source>
        <dbReference type="ARBA" id="ARBA00022679"/>
    </source>
</evidence>
<dbReference type="InterPro" id="IPR050481">
    <property type="entry name" value="UDP-glycosyltransf_plant"/>
</dbReference>
<dbReference type="CDD" id="cd03784">
    <property type="entry name" value="GT1_Gtf-like"/>
    <property type="match status" value="1"/>
</dbReference>
<comment type="pathway">
    <text evidence="1">Pigment biosynthesis; anthocyanin biosynthesis.</text>
</comment>
<organism evidence="9">
    <name type="scientific">Zea mays</name>
    <name type="common">Maize</name>
    <dbReference type="NCBI Taxonomy" id="4577"/>
    <lineage>
        <taxon>Eukaryota</taxon>
        <taxon>Viridiplantae</taxon>
        <taxon>Streptophyta</taxon>
        <taxon>Embryophyta</taxon>
        <taxon>Tracheophyta</taxon>
        <taxon>Spermatophyta</taxon>
        <taxon>Magnoliopsida</taxon>
        <taxon>Liliopsida</taxon>
        <taxon>Poales</taxon>
        <taxon>Poaceae</taxon>
        <taxon>PACMAD clade</taxon>
        <taxon>Panicoideae</taxon>
        <taxon>Andropogonodae</taxon>
        <taxon>Andropogoneae</taxon>
        <taxon>Tripsacinae</taxon>
        <taxon>Zea</taxon>
    </lineage>
</organism>
<dbReference type="InterPro" id="IPR035595">
    <property type="entry name" value="UDP_glycos_trans_CS"/>
</dbReference>
<reference evidence="9" key="1">
    <citation type="journal article" date="2006" name="Proc. Natl. Acad. Sci. U.S.A.">
        <title>Remarkable variation in maize genome structure inferred from haplotype diversity at the bz locus.</title>
        <authorList>
            <person name="Wang Q."/>
            <person name="Dooner H.K."/>
        </authorList>
    </citation>
    <scope>NUCLEOTIDE SEQUENCE</scope>
</reference>
<dbReference type="GO" id="GO:0047213">
    <property type="term" value="F:anthocyanidin 3-O-glucosyltransferase activity"/>
    <property type="evidence" value="ECO:0007669"/>
    <property type="project" value="UniProtKB-EC"/>
</dbReference>
<dbReference type="Pfam" id="PF00201">
    <property type="entry name" value="UDPGT"/>
    <property type="match status" value="1"/>
</dbReference>
<dbReference type="PROSITE" id="PS00375">
    <property type="entry name" value="UDPGT"/>
    <property type="match status" value="1"/>
</dbReference>
<name>Q19R32_MAIZE</name>
<dbReference type="FunFam" id="3.40.50.2000:FF:000225">
    <property type="entry name" value="Glycosyltransferase"/>
    <property type="match status" value="1"/>
</dbReference>
<accession>Q19R32</accession>
<dbReference type="EC" id="2.4.1.-" evidence="8"/>
<evidence type="ECO:0000256" key="2">
    <source>
        <dbReference type="ARBA" id="ARBA00009995"/>
    </source>
</evidence>
<evidence type="ECO:0000256" key="8">
    <source>
        <dbReference type="RuleBase" id="RU362057"/>
    </source>
</evidence>
<comment type="function">
    <text evidence="6">In the presence of other necessary color factors, this glycosylation reaction allows the accumulation of anthocyanin pigments.</text>
</comment>
<proteinExistence type="inferred from homology"/>
<evidence type="ECO:0000256" key="1">
    <source>
        <dbReference type="ARBA" id="ARBA00004935"/>
    </source>
</evidence>
<evidence type="ECO:0000256" key="7">
    <source>
        <dbReference type="RuleBase" id="RU003718"/>
    </source>
</evidence>
<dbReference type="Gene3D" id="3.40.50.2000">
    <property type="entry name" value="Glycogen Phosphorylase B"/>
    <property type="match status" value="2"/>
</dbReference>
<keyword evidence="4 7" id="KW-0808">Transferase</keyword>
<sequence length="471" mass="48783">MAPADGESSPPPHVAVVAFPFSSHAAVLLSIARALAAAAAPSGATLSFLSTASSLAQLRKASSASAGHGLPGNLRFVEVPDGAPAAEETVPVPRQMQLFMEAAEAGGVKAWLEAARAAAGGARVTCVVGDAFVWPAADAAASAGAPWVPVWTAASCALLAHIRTDALREDVGDQAANRVDGLLISHPGLASYRVRDLPDGVVSGDFNYVINLLVHRMGQCLPRSAAAVALNTFPGLDPPDVTAALAEILPNCVPFGPYHLLLAEDDADTAAPADPHGCLAWLGRQPARGVAYVSFGTVACPRPDELRELAAGLEDSGAPFLWSLREDSWPHLPPGFLDRAAGTGSGLVVPWAPQVAVLRHPSVGAFVTHAGWASVLEGLSSGVPMACRPFFGDQRMNARSVAHVWGFGAAFEGAMTSAGVATAVEELLRGEEGARMRARAKELQALVAEAFGPGGECRKNFERFVEIVCRA</sequence>
<evidence type="ECO:0000256" key="3">
    <source>
        <dbReference type="ARBA" id="ARBA00022676"/>
    </source>
</evidence>